<evidence type="ECO:0000256" key="1">
    <source>
        <dbReference type="SAM" id="Phobius"/>
    </source>
</evidence>
<dbReference type="Proteomes" id="UP001286174">
    <property type="component" value="Unassembled WGS sequence"/>
</dbReference>
<keyword evidence="1" id="KW-0472">Membrane</keyword>
<evidence type="ECO:0000313" key="2">
    <source>
        <dbReference type="EMBL" id="MDX8419915.1"/>
    </source>
</evidence>
<accession>A0AB35U355</accession>
<dbReference type="AlphaFoldDB" id="A0AB35U355"/>
<gene>
    <name evidence="2" type="ORF">MOZ60_07380</name>
</gene>
<dbReference type="InterPro" id="IPR025962">
    <property type="entry name" value="SdpI/YhfL"/>
</dbReference>
<proteinExistence type="predicted"/>
<feature type="transmembrane region" description="Helical" evidence="1">
    <location>
        <begin position="87"/>
        <end position="107"/>
    </location>
</feature>
<feature type="transmembrane region" description="Helical" evidence="1">
    <location>
        <begin position="6"/>
        <end position="26"/>
    </location>
</feature>
<comment type="caution">
    <text evidence="2">The sequence shown here is derived from an EMBL/GenBank/DDBJ whole genome shotgun (WGS) entry which is preliminary data.</text>
</comment>
<evidence type="ECO:0000313" key="3">
    <source>
        <dbReference type="Proteomes" id="UP001286174"/>
    </source>
</evidence>
<protein>
    <submittedName>
        <fullName evidence="2">SdpI family protein</fullName>
    </submittedName>
</protein>
<keyword evidence="1" id="KW-0812">Transmembrane</keyword>
<sequence>MAYWIYMLTMTMIIPVIMIIIGIVFAKHYPAKINHISGYRTRMSMKNMDTWKYAHQVSSRLWFRCGIVLLPATMICMLFFIGRSIDVISYGGLLITMIQLAVMILTIPVTEHALHQRFHEDGTLR</sequence>
<feature type="transmembrane region" description="Helical" evidence="1">
    <location>
        <begin position="61"/>
        <end position="81"/>
    </location>
</feature>
<organism evidence="2 3">
    <name type="scientific">Grylomicrobium aquisgranensis</name>
    <dbReference type="NCBI Taxonomy" id="2926318"/>
    <lineage>
        <taxon>Bacteria</taxon>
        <taxon>Bacillati</taxon>
        <taxon>Bacillota</taxon>
        <taxon>Erysipelotrichia</taxon>
        <taxon>Erysipelotrichales</taxon>
        <taxon>Erysipelotrichaceae</taxon>
        <taxon>Grylomicrobium</taxon>
    </lineage>
</organism>
<dbReference type="Pfam" id="PF13630">
    <property type="entry name" value="SdpI"/>
    <property type="match status" value="1"/>
</dbReference>
<dbReference type="RefSeq" id="WP_370596171.1">
    <property type="nucleotide sequence ID" value="NZ_JALBUR010000016.1"/>
</dbReference>
<keyword evidence="1" id="KW-1133">Transmembrane helix</keyword>
<reference evidence="2 3" key="1">
    <citation type="submission" date="2022-03" db="EMBL/GenBank/DDBJ databases">
        <title>Novel taxa within the pig intestine.</title>
        <authorList>
            <person name="Wylensek D."/>
            <person name="Bishof K."/>
            <person name="Afrizal A."/>
            <person name="Clavel T."/>
        </authorList>
    </citation>
    <scope>NUCLEOTIDE SEQUENCE [LARGE SCALE GENOMIC DNA]</scope>
    <source>
        <strain evidence="2 3">CLA-KB-P133</strain>
    </source>
</reference>
<name>A0AB35U355_9FIRM</name>
<keyword evidence="3" id="KW-1185">Reference proteome</keyword>
<dbReference type="EMBL" id="JALBUR010000016">
    <property type="protein sequence ID" value="MDX8419915.1"/>
    <property type="molecule type" value="Genomic_DNA"/>
</dbReference>